<evidence type="ECO:0000256" key="2">
    <source>
        <dbReference type="ARBA" id="ARBA00022598"/>
    </source>
</evidence>
<comment type="similarity">
    <text evidence="1">Belongs to the ATP-dependent AMP-binding enzyme family.</text>
</comment>
<name>A0A655J6R9_MYCTX</name>
<dbReference type="InterPro" id="IPR045851">
    <property type="entry name" value="AMP-bd_C_sf"/>
</dbReference>
<dbReference type="InterPro" id="IPR042099">
    <property type="entry name" value="ANL_N_sf"/>
</dbReference>
<dbReference type="InterPro" id="IPR000873">
    <property type="entry name" value="AMP-dep_synth/lig_dom"/>
</dbReference>
<evidence type="ECO:0000256" key="3">
    <source>
        <dbReference type="ARBA" id="ARBA00026121"/>
    </source>
</evidence>
<evidence type="ECO:0000256" key="6">
    <source>
        <dbReference type="ARBA" id="ARBA00076959"/>
    </source>
</evidence>
<dbReference type="PANTHER" id="PTHR43201">
    <property type="entry name" value="ACYL-COA SYNTHETASE"/>
    <property type="match status" value="1"/>
</dbReference>
<dbReference type="EMBL" id="CSAJ01000377">
    <property type="protein sequence ID" value="COW50065.1"/>
    <property type="molecule type" value="Genomic_DNA"/>
</dbReference>
<gene>
    <name evidence="11" type="primary">fadD13</name>
    <name evidence="11" type="ORF">ERS007720_02751</name>
</gene>
<reference evidence="11 12" key="1">
    <citation type="submission" date="2015-03" db="EMBL/GenBank/DDBJ databases">
        <authorList>
            <consortium name="Pathogen Informatics"/>
        </authorList>
    </citation>
    <scope>NUCLEOTIDE SEQUENCE [LARGE SCALE GENOMIC DNA]</scope>
    <source>
        <strain evidence="11 12">M09401471</strain>
    </source>
</reference>
<dbReference type="EC" id="6.2.1.3" evidence="3"/>
<dbReference type="SUPFAM" id="SSF56801">
    <property type="entry name" value="Acetyl-CoA synthetase-like"/>
    <property type="match status" value="1"/>
</dbReference>
<dbReference type="Proteomes" id="UP000044938">
    <property type="component" value="Unassembled WGS sequence"/>
</dbReference>
<evidence type="ECO:0000256" key="1">
    <source>
        <dbReference type="ARBA" id="ARBA00006432"/>
    </source>
</evidence>
<evidence type="ECO:0000256" key="8">
    <source>
        <dbReference type="ARBA" id="ARBA00083882"/>
    </source>
</evidence>
<feature type="domain" description="AMP-dependent synthetase/ligase" evidence="9">
    <location>
        <begin position="9"/>
        <end position="106"/>
    </location>
</feature>
<evidence type="ECO:0000256" key="7">
    <source>
        <dbReference type="ARBA" id="ARBA00080667"/>
    </source>
</evidence>
<comment type="catalytic activity">
    <reaction evidence="4">
        <text>a long-chain fatty acid + ATP + CoA = a long-chain fatty acyl-CoA + AMP + diphosphate</text>
        <dbReference type="Rhea" id="RHEA:15421"/>
        <dbReference type="ChEBI" id="CHEBI:30616"/>
        <dbReference type="ChEBI" id="CHEBI:33019"/>
        <dbReference type="ChEBI" id="CHEBI:57287"/>
        <dbReference type="ChEBI" id="CHEBI:57560"/>
        <dbReference type="ChEBI" id="CHEBI:83139"/>
        <dbReference type="ChEBI" id="CHEBI:456215"/>
        <dbReference type="EC" id="6.2.1.3"/>
    </reaction>
</comment>
<evidence type="ECO:0000259" key="9">
    <source>
        <dbReference type="Pfam" id="PF00501"/>
    </source>
</evidence>
<dbReference type="PANTHER" id="PTHR43201:SF5">
    <property type="entry name" value="MEDIUM-CHAIN ACYL-COA LIGASE ACSF2, MITOCHONDRIAL"/>
    <property type="match status" value="1"/>
</dbReference>
<evidence type="ECO:0000256" key="4">
    <source>
        <dbReference type="ARBA" id="ARBA00036813"/>
    </source>
</evidence>
<evidence type="ECO:0000256" key="5">
    <source>
        <dbReference type="ARBA" id="ARBA00069710"/>
    </source>
</evidence>
<evidence type="ECO:0000313" key="11">
    <source>
        <dbReference type="EMBL" id="COW50065.1"/>
    </source>
</evidence>
<keyword evidence="2 11" id="KW-0436">Ligase</keyword>
<evidence type="ECO:0000313" key="12">
    <source>
        <dbReference type="Proteomes" id="UP000044938"/>
    </source>
</evidence>
<dbReference type="Pfam" id="PF00501">
    <property type="entry name" value="AMP-binding"/>
    <property type="match status" value="1"/>
</dbReference>
<dbReference type="GO" id="GO:0004467">
    <property type="term" value="F:long-chain fatty acid-CoA ligase activity"/>
    <property type="evidence" value="ECO:0007669"/>
    <property type="project" value="UniProtKB-EC"/>
</dbReference>
<protein>
    <recommendedName>
        <fullName evidence="5">Long-chain-fatty-acid--CoA ligase FadD13</fullName>
        <ecNumber evidence="3">6.2.1.3</ecNumber>
    </recommendedName>
    <alternativeName>
        <fullName evidence="6">Fatty acyl-CoA ligase</fullName>
    </alternativeName>
    <alternativeName>
        <fullName evidence="8">Fatty acyl-CoA synthetase</fullName>
    </alternativeName>
    <alternativeName>
        <fullName evidence="7">Very-long-chain fatty-acyl-CoA synthetase</fullName>
    </alternativeName>
</protein>
<dbReference type="Gene3D" id="3.40.50.12780">
    <property type="entry name" value="N-terminal domain of ligase-like"/>
    <property type="match status" value="1"/>
</dbReference>
<dbReference type="InterPro" id="IPR025110">
    <property type="entry name" value="AMP-bd_C"/>
</dbReference>
<accession>A0A655J6R9</accession>
<dbReference type="Pfam" id="PF13193">
    <property type="entry name" value="AMP-binding_C"/>
    <property type="match status" value="1"/>
</dbReference>
<feature type="domain" description="AMP-binding enzyme C-terminal" evidence="10">
    <location>
        <begin position="156"/>
        <end position="230"/>
    </location>
</feature>
<organism evidence="11 12">
    <name type="scientific">Mycobacterium tuberculosis</name>
    <dbReference type="NCBI Taxonomy" id="1773"/>
    <lineage>
        <taxon>Bacteria</taxon>
        <taxon>Bacillati</taxon>
        <taxon>Actinomycetota</taxon>
        <taxon>Actinomycetes</taxon>
        <taxon>Mycobacteriales</taxon>
        <taxon>Mycobacteriaceae</taxon>
        <taxon>Mycobacterium</taxon>
        <taxon>Mycobacterium tuberculosis complex</taxon>
    </lineage>
</organism>
<dbReference type="GO" id="GO:0031956">
    <property type="term" value="F:medium-chain fatty acid-CoA ligase activity"/>
    <property type="evidence" value="ECO:0007669"/>
    <property type="project" value="TreeGrafter"/>
</dbReference>
<dbReference type="AlphaFoldDB" id="A0A655J6R9"/>
<sequence>MRQVPEFAELDAPDFRYFITGGAPMPEALIKIYAAKNIEVVQGYALTESCGGGTLLLSEDALRKAGSAGRATMFTDVAVRGDDGVIREHGEGEVVIKSDILLKEYWNRPEATRDAFDNGWFRTGDIGEIDDEGYLYIKDRLKDMIISGGENVYPAEIESVIIGVPGVSEVAVIGLPDEKWGEIAAAIVVADQNEVSEQQIVEYCGTRLARYKLPKKVIFAEAIPRNPTGKILKTVLREQYSATVPK</sequence>
<proteinExistence type="inferred from homology"/>
<dbReference type="Gene3D" id="3.30.300.30">
    <property type="match status" value="1"/>
</dbReference>
<evidence type="ECO:0000259" key="10">
    <source>
        <dbReference type="Pfam" id="PF13193"/>
    </source>
</evidence>
<dbReference type="FunFam" id="3.30.300.30:FF:000008">
    <property type="entry name" value="2,3-dihydroxybenzoate-AMP ligase"/>
    <property type="match status" value="1"/>
</dbReference>